<proteinExistence type="predicted"/>
<dbReference type="AlphaFoldDB" id="J9FY88"/>
<sequence length="44" mass="5280">MFFRSFSPTGEGPVCSSETWTWLAFLNKKEESLFFTFMFQYKLL</sequence>
<organism evidence="1">
    <name type="scientific">gut metagenome</name>
    <dbReference type="NCBI Taxonomy" id="749906"/>
    <lineage>
        <taxon>unclassified sequences</taxon>
        <taxon>metagenomes</taxon>
        <taxon>organismal metagenomes</taxon>
    </lineage>
</organism>
<evidence type="ECO:0000313" key="1">
    <source>
        <dbReference type="EMBL" id="EJW99961.1"/>
    </source>
</evidence>
<dbReference type="EMBL" id="AMCI01003585">
    <property type="protein sequence ID" value="EJW99961.1"/>
    <property type="molecule type" value="Genomic_DNA"/>
</dbReference>
<gene>
    <name evidence="1" type="ORF">EVA_11932</name>
</gene>
<reference evidence="1" key="1">
    <citation type="journal article" date="2012" name="PLoS ONE">
        <title>Gene sets for utilization of primary and secondary nutrition supplies in the distal gut of endangered iberian lynx.</title>
        <authorList>
            <person name="Alcaide M."/>
            <person name="Messina E."/>
            <person name="Richter M."/>
            <person name="Bargiela R."/>
            <person name="Peplies J."/>
            <person name="Huws S.A."/>
            <person name="Newbold C.J."/>
            <person name="Golyshin P.N."/>
            <person name="Simon M.A."/>
            <person name="Lopez G."/>
            <person name="Yakimov M.M."/>
            <person name="Ferrer M."/>
        </authorList>
    </citation>
    <scope>NUCLEOTIDE SEQUENCE</scope>
</reference>
<accession>J9FY88</accession>
<protein>
    <submittedName>
        <fullName evidence="1">Uncharacterized protein</fullName>
    </submittedName>
</protein>
<comment type="caution">
    <text evidence="1">The sequence shown here is derived from an EMBL/GenBank/DDBJ whole genome shotgun (WGS) entry which is preliminary data.</text>
</comment>
<name>J9FY88_9ZZZZ</name>